<dbReference type="SMART" id="SM00256">
    <property type="entry name" value="FBOX"/>
    <property type="match status" value="1"/>
</dbReference>
<feature type="domain" description="F-box" evidence="1">
    <location>
        <begin position="1"/>
        <end position="44"/>
    </location>
</feature>
<organism evidence="2">
    <name type="scientific">Homalodisca liturata</name>
    <dbReference type="NCBI Taxonomy" id="320908"/>
    <lineage>
        <taxon>Eukaryota</taxon>
        <taxon>Metazoa</taxon>
        <taxon>Ecdysozoa</taxon>
        <taxon>Arthropoda</taxon>
        <taxon>Hexapoda</taxon>
        <taxon>Insecta</taxon>
        <taxon>Pterygota</taxon>
        <taxon>Neoptera</taxon>
        <taxon>Paraneoptera</taxon>
        <taxon>Hemiptera</taxon>
        <taxon>Auchenorrhyncha</taxon>
        <taxon>Membracoidea</taxon>
        <taxon>Cicadellidae</taxon>
        <taxon>Cicadellinae</taxon>
        <taxon>Proconiini</taxon>
        <taxon>Homalodisca</taxon>
    </lineage>
</organism>
<proteinExistence type="predicted"/>
<dbReference type="SUPFAM" id="SSF81383">
    <property type="entry name" value="F-box domain"/>
    <property type="match status" value="1"/>
</dbReference>
<dbReference type="InterPro" id="IPR011047">
    <property type="entry name" value="Quinoprotein_ADH-like_sf"/>
</dbReference>
<dbReference type="SUPFAM" id="SSF50998">
    <property type="entry name" value="Quinoprotein alcohol dehydrogenase-like"/>
    <property type="match status" value="1"/>
</dbReference>
<dbReference type="Pfam" id="PF12937">
    <property type="entry name" value="F-box-like"/>
    <property type="match status" value="1"/>
</dbReference>
<dbReference type="PROSITE" id="PS50181">
    <property type="entry name" value="FBOX"/>
    <property type="match status" value="1"/>
</dbReference>
<reference evidence="2" key="1">
    <citation type="submission" date="2015-11" db="EMBL/GenBank/DDBJ databases">
        <title>De novo transcriptome assembly of four potential Pierce s Disease insect vectors from Arizona vineyards.</title>
        <authorList>
            <person name="Tassone E.E."/>
        </authorList>
    </citation>
    <scope>NUCLEOTIDE SEQUENCE</scope>
</reference>
<gene>
    <name evidence="2" type="ORF">g.9179</name>
</gene>
<dbReference type="Gene3D" id="1.20.1280.50">
    <property type="match status" value="1"/>
</dbReference>
<evidence type="ECO:0000313" key="2">
    <source>
        <dbReference type="EMBL" id="JAS93813.1"/>
    </source>
</evidence>
<dbReference type="EMBL" id="GECU01013893">
    <property type="protein sequence ID" value="JAS93813.1"/>
    <property type="molecule type" value="Transcribed_RNA"/>
</dbReference>
<dbReference type="InterPro" id="IPR001810">
    <property type="entry name" value="F-box_dom"/>
</dbReference>
<dbReference type="AlphaFoldDB" id="A0A1B6J3R3"/>
<dbReference type="InterPro" id="IPR036047">
    <property type="entry name" value="F-box-like_dom_sf"/>
</dbReference>
<evidence type="ECO:0000259" key="1">
    <source>
        <dbReference type="PROSITE" id="PS50181"/>
    </source>
</evidence>
<accession>A0A1B6J3R3</accession>
<name>A0A1B6J3R3_9HEMI</name>
<sequence>MDDLPLELVLELGKHLAAPDLVSCCAVSRHCRSIFNQDVLWKRHCRQDLAEYLRTTSCIVEPVFVSPEPESSTLDPICDWWLAYMRENHLWNNWRTGNYKSEVFLNRLYEECRVVIPPSQSDRVQYDWNFHADVFRDYLALLYEERIELWDMTADPAVRISVSKYYLPSFVFKSFKCVGKNLDIIVFNYLTGTQVFRLNEVTKNIELQHMFYFDEDEELLIHTESQARAMFEFQHMHPLPSIAIVGSLYLGVIRGTSRNLHVWDLETGKKLKEEPCPRDIPNSFIQIGSSSTSEDVILVVTQVGRGRVNRRMSDVQSGESIDVLDYHFYIYSPKRLTFLPFTKSCNACRGYACAIHRQYVAICEGIDLNIFNYAKSELIYTMTIFLTGIDVVDNGIVFVDRSRFRLFNPSVNPPARELTLHNVELLYFKLICGNFLLFRKDEMGVPTELWEAGRVLRRTRTELPKESDTTRANKTCTKLVVKEDIMVDRRLVVTIRHFW</sequence>
<protein>
    <recommendedName>
        <fullName evidence="1">F-box domain-containing protein</fullName>
    </recommendedName>
</protein>